<keyword evidence="3" id="KW-0012">Acyltransferase</keyword>
<dbReference type="Proteomes" id="UP000444185">
    <property type="component" value="Unassembled WGS sequence"/>
</dbReference>
<comment type="caution">
    <text evidence="3">The sequence shown here is derived from an EMBL/GenBank/DDBJ whole genome shotgun (WGS) entry which is preliminary data.</text>
</comment>
<feature type="transmembrane region" description="Helical" evidence="1">
    <location>
        <begin position="202"/>
        <end position="220"/>
    </location>
</feature>
<dbReference type="PANTHER" id="PTHR23028">
    <property type="entry name" value="ACETYLTRANSFERASE"/>
    <property type="match status" value="1"/>
</dbReference>
<dbReference type="GO" id="GO:0016747">
    <property type="term" value="F:acyltransferase activity, transferring groups other than amino-acyl groups"/>
    <property type="evidence" value="ECO:0007669"/>
    <property type="project" value="InterPro"/>
</dbReference>
<feature type="transmembrane region" description="Helical" evidence="1">
    <location>
        <begin position="291"/>
        <end position="310"/>
    </location>
</feature>
<name>A0A844XUU0_9SPHN</name>
<dbReference type="GO" id="GO:0016020">
    <property type="term" value="C:membrane"/>
    <property type="evidence" value="ECO:0007669"/>
    <property type="project" value="TreeGrafter"/>
</dbReference>
<keyword evidence="1" id="KW-0472">Membrane</keyword>
<dbReference type="EMBL" id="WTYF01000003">
    <property type="protein sequence ID" value="MXO49845.1"/>
    <property type="molecule type" value="Genomic_DNA"/>
</dbReference>
<feature type="transmembrane region" description="Helical" evidence="1">
    <location>
        <begin position="146"/>
        <end position="167"/>
    </location>
</feature>
<keyword evidence="3" id="KW-0808">Transferase</keyword>
<dbReference type="RefSeq" id="WP_160606180.1">
    <property type="nucleotide sequence ID" value="NZ_WTYF01000003.1"/>
</dbReference>
<dbReference type="InterPro" id="IPR002656">
    <property type="entry name" value="Acyl_transf_3_dom"/>
</dbReference>
<gene>
    <name evidence="3" type="ORF">GRI42_00840</name>
</gene>
<dbReference type="OrthoDB" id="9796461at2"/>
<dbReference type="GO" id="GO:0000271">
    <property type="term" value="P:polysaccharide biosynthetic process"/>
    <property type="evidence" value="ECO:0007669"/>
    <property type="project" value="TreeGrafter"/>
</dbReference>
<feature type="transmembrane region" description="Helical" evidence="1">
    <location>
        <begin position="261"/>
        <end position="279"/>
    </location>
</feature>
<proteinExistence type="predicted"/>
<evidence type="ECO:0000313" key="3">
    <source>
        <dbReference type="EMBL" id="MXO49845.1"/>
    </source>
</evidence>
<evidence type="ECO:0000256" key="1">
    <source>
        <dbReference type="SAM" id="Phobius"/>
    </source>
</evidence>
<keyword evidence="1" id="KW-1133">Transmembrane helix</keyword>
<dbReference type="PANTHER" id="PTHR23028:SF53">
    <property type="entry name" value="ACYL_TRANSF_3 DOMAIN-CONTAINING PROTEIN"/>
    <property type="match status" value="1"/>
</dbReference>
<protein>
    <submittedName>
        <fullName evidence="3">Acyltransferase family protein</fullName>
    </submittedName>
</protein>
<evidence type="ECO:0000259" key="2">
    <source>
        <dbReference type="Pfam" id="PF01757"/>
    </source>
</evidence>
<feature type="transmembrane region" description="Helical" evidence="1">
    <location>
        <begin position="322"/>
        <end position="346"/>
    </location>
</feature>
<feature type="domain" description="Acyltransferase 3" evidence="2">
    <location>
        <begin position="15"/>
        <end position="343"/>
    </location>
</feature>
<feature type="transmembrane region" description="Helical" evidence="1">
    <location>
        <begin position="12"/>
        <end position="31"/>
    </location>
</feature>
<feature type="transmembrane region" description="Helical" evidence="1">
    <location>
        <begin position="232"/>
        <end position="249"/>
    </location>
</feature>
<feature type="transmembrane region" description="Helical" evidence="1">
    <location>
        <begin position="103"/>
        <end position="120"/>
    </location>
</feature>
<evidence type="ECO:0000313" key="4">
    <source>
        <dbReference type="Proteomes" id="UP000444185"/>
    </source>
</evidence>
<keyword evidence="4" id="KW-1185">Reference proteome</keyword>
<reference evidence="3 4" key="1">
    <citation type="submission" date="2019-12" db="EMBL/GenBank/DDBJ databases">
        <title>Genomic-based taxomic classification of the family Erythrobacteraceae.</title>
        <authorList>
            <person name="Xu L."/>
        </authorList>
    </citation>
    <scope>NUCLEOTIDE SEQUENCE [LARGE SCALE GENOMIC DNA]</scope>
    <source>
        <strain evidence="3 4">DSM 16225</strain>
    </source>
</reference>
<organism evidence="3 4">
    <name type="scientific">Qipengyuania gaetbuli</name>
    <dbReference type="NCBI Taxonomy" id="266952"/>
    <lineage>
        <taxon>Bacteria</taxon>
        <taxon>Pseudomonadati</taxon>
        <taxon>Pseudomonadota</taxon>
        <taxon>Alphaproteobacteria</taxon>
        <taxon>Sphingomonadales</taxon>
        <taxon>Erythrobacteraceae</taxon>
        <taxon>Qipengyuania</taxon>
    </lineage>
</organism>
<sequence>MVAPKNAHAVGARYAFVDSIRGIAALMVIYLHIAEQLLQSREYYSDLEISLFTLFTAYFDAGKIGVIMFFAVSGYVIPFSLLKKRERPLLSFAIGRFMRLYPAYWLSILAMVLIVAWQGNPFDSFTIAANATMLQGFVGIQNIQGLYWTLQIELVFYGLCVVLFFFGLLGSQKWVTATAIGTLAGAFALAVARWATEMGFPVALPLALFAMFIGMTWRTATLDEDETSMRHFRLLITLFMISIPLISLLAYNADAANNETWYRYTLSYFTAMGLFILMTSRWKISNPFLSFLGTISYSVYLFGWVCTQIIETAFPSVLTGAIPGHALIALASVMTIVVSTAIYYLVEKPSIDLGRKLVKLVENGKGRAQISEVI</sequence>
<keyword evidence="1" id="KW-0812">Transmembrane</keyword>
<dbReference type="AlphaFoldDB" id="A0A844XUU0"/>
<dbReference type="Pfam" id="PF01757">
    <property type="entry name" value="Acyl_transf_3"/>
    <property type="match status" value="1"/>
</dbReference>
<dbReference type="InterPro" id="IPR050879">
    <property type="entry name" value="Acyltransferase_3"/>
</dbReference>
<feature type="transmembrane region" description="Helical" evidence="1">
    <location>
        <begin position="174"/>
        <end position="196"/>
    </location>
</feature>
<accession>A0A844XUU0</accession>
<feature type="transmembrane region" description="Helical" evidence="1">
    <location>
        <begin position="65"/>
        <end position="82"/>
    </location>
</feature>